<evidence type="ECO:0000256" key="1">
    <source>
        <dbReference type="SAM" id="MobiDB-lite"/>
    </source>
</evidence>
<feature type="compositionally biased region" description="Low complexity" evidence="1">
    <location>
        <begin position="41"/>
        <end position="55"/>
    </location>
</feature>
<feature type="compositionally biased region" description="Acidic residues" evidence="1">
    <location>
        <begin position="91"/>
        <end position="132"/>
    </location>
</feature>
<name>A0ABU6UPC4_9FABA</name>
<comment type="caution">
    <text evidence="2">The sequence shown here is derived from an EMBL/GenBank/DDBJ whole genome shotgun (WGS) entry which is preliminary data.</text>
</comment>
<sequence length="144" mass="16683">MLDQHAHCTCKWPPRKVYPPPHFSRRLAAMRARQARDEAANENAAPHNNEVVDVSSDSDSEQVFEYIPGEEEGIEEEHENIPEYVPGAEPMGEEEDHEEDPEEEPEEDPEEEPEEEPQEEQPEAMEHDEDQEDINHGEDQEDEE</sequence>
<gene>
    <name evidence="2" type="ORF">PIB30_075484</name>
</gene>
<protein>
    <submittedName>
        <fullName evidence="2">Uncharacterized protein</fullName>
    </submittedName>
</protein>
<keyword evidence="3" id="KW-1185">Reference proteome</keyword>
<evidence type="ECO:0000313" key="2">
    <source>
        <dbReference type="EMBL" id="MED6162964.1"/>
    </source>
</evidence>
<accession>A0ABU6UPC4</accession>
<reference evidence="2 3" key="1">
    <citation type="journal article" date="2023" name="Plants (Basel)">
        <title>Bridging the Gap: Combining Genomics and Transcriptomics Approaches to Understand Stylosanthes scabra, an Orphan Legume from the Brazilian Caatinga.</title>
        <authorList>
            <person name="Ferreira-Neto J.R.C."/>
            <person name="da Silva M.D."/>
            <person name="Binneck E."/>
            <person name="de Melo N.F."/>
            <person name="da Silva R.H."/>
            <person name="de Melo A.L.T.M."/>
            <person name="Pandolfi V."/>
            <person name="Bustamante F.O."/>
            <person name="Brasileiro-Vidal A.C."/>
            <person name="Benko-Iseppon A.M."/>
        </authorList>
    </citation>
    <scope>NUCLEOTIDE SEQUENCE [LARGE SCALE GENOMIC DNA]</scope>
    <source>
        <tissue evidence="2">Leaves</tissue>
    </source>
</reference>
<organism evidence="2 3">
    <name type="scientific">Stylosanthes scabra</name>
    <dbReference type="NCBI Taxonomy" id="79078"/>
    <lineage>
        <taxon>Eukaryota</taxon>
        <taxon>Viridiplantae</taxon>
        <taxon>Streptophyta</taxon>
        <taxon>Embryophyta</taxon>
        <taxon>Tracheophyta</taxon>
        <taxon>Spermatophyta</taxon>
        <taxon>Magnoliopsida</taxon>
        <taxon>eudicotyledons</taxon>
        <taxon>Gunneridae</taxon>
        <taxon>Pentapetalae</taxon>
        <taxon>rosids</taxon>
        <taxon>fabids</taxon>
        <taxon>Fabales</taxon>
        <taxon>Fabaceae</taxon>
        <taxon>Papilionoideae</taxon>
        <taxon>50 kb inversion clade</taxon>
        <taxon>dalbergioids sensu lato</taxon>
        <taxon>Dalbergieae</taxon>
        <taxon>Pterocarpus clade</taxon>
        <taxon>Stylosanthes</taxon>
    </lineage>
</organism>
<dbReference type="Proteomes" id="UP001341840">
    <property type="component" value="Unassembled WGS sequence"/>
</dbReference>
<proteinExistence type="predicted"/>
<feature type="region of interest" description="Disordered" evidence="1">
    <location>
        <begin position="1"/>
        <end position="144"/>
    </location>
</feature>
<feature type="compositionally biased region" description="Acidic residues" evidence="1">
    <location>
        <begin position="56"/>
        <end position="78"/>
    </location>
</feature>
<evidence type="ECO:0000313" key="3">
    <source>
        <dbReference type="Proteomes" id="UP001341840"/>
    </source>
</evidence>
<dbReference type="EMBL" id="JASCZI010121792">
    <property type="protein sequence ID" value="MED6162964.1"/>
    <property type="molecule type" value="Genomic_DNA"/>
</dbReference>